<dbReference type="SUPFAM" id="SSF54637">
    <property type="entry name" value="Thioesterase/thiol ester dehydrase-isomerase"/>
    <property type="match status" value="1"/>
</dbReference>
<evidence type="ECO:0000256" key="2">
    <source>
        <dbReference type="ARBA" id="ARBA00022801"/>
    </source>
</evidence>
<dbReference type="InterPro" id="IPR029069">
    <property type="entry name" value="HotDog_dom_sf"/>
</dbReference>
<keyword evidence="4" id="KW-1185">Reference proteome</keyword>
<dbReference type="GO" id="GO:0047617">
    <property type="term" value="F:fatty acyl-CoA hydrolase activity"/>
    <property type="evidence" value="ECO:0007669"/>
    <property type="project" value="TreeGrafter"/>
</dbReference>
<dbReference type="EC" id="3.1.2.-" evidence="3"/>
<dbReference type="Pfam" id="PF13279">
    <property type="entry name" value="4HBT_2"/>
    <property type="match status" value="1"/>
</dbReference>
<dbReference type="EMBL" id="JACIDJ010000001">
    <property type="protein sequence ID" value="MBB3897032.1"/>
    <property type="molecule type" value="Genomic_DNA"/>
</dbReference>
<comment type="caution">
    <text evidence="3">The sequence shown here is derived from an EMBL/GenBank/DDBJ whole genome shotgun (WGS) entry which is preliminary data.</text>
</comment>
<organism evidence="3 4">
    <name type="scientific">Roseococcus suduntuyensis</name>
    <dbReference type="NCBI Taxonomy" id="455361"/>
    <lineage>
        <taxon>Bacteria</taxon>
        <taxon>Pseudomonadati</taxon>
        <taxon>Pseudomonadota</taxon>
        <taxon>Alphaproteobacteria</taxon>
        <taxon>Acetobacterales</taxon>
        <taxon>Roseomonadaceae</taxon>
        <taxon>Roseococcus</taxon>
    </lineage>
</organism>
<evidence type="ECO:0000313" key="4">
    <source>
        <dbReference type="Proteomes" id="UP000553193"/>
    </source>
</evidence>
<protein>
    <submittedName>
        <fullName evidence="3">Acyl-CoA thioester hydrolase</fullName>
        <ecNumber evidence="3">3.1.2.-</ecNumber>
    </submittedName>
</protein>
<dbReference type="Gene3D" id="3.10.129.10">
    <property type="entry name" value="Hotdog Thioesterase"/>
    <property type="match status" value="1"/>
</dbReference>
<comment type="similarity">
    <text evidence="1">Belongs to the 4-hydroxybenzoyl-CoA thioesterase family.</text>
</comment>
<dbReference type="RefSeq" id="WP_184381978.1">
    <property type="nucleotide sequence ID" value="NZ_JACIDJ010000001.1"/>
</dbReference>
<keyword evidence="2 3" id="KW-0378">Hydrolase</keyword>
<evidence type="ECO:0000313" key="3">
    <source>
        <dbReference type="EMBL" id="MBB3897032.1"/>
    </source>
</evidence>
<evidence type="ECO:0000256" key="1">
    <source>
        <dbReference type="ARBA" id="ARBA00005953"/>
    </source>
</evidence>
<gene>
    <name evidence="3" type="ORF">GGQ83_000458</name>
</gene>
<dbReference type="PANTHER" id="PTHR31793:SF27">
    <property type="entry name" value="NOVEL THIOESTERASE SUPERFAMILY DOMAIN AND SAPOSIN A-TYPE DOMAIN CONTAINING PROTEIN (0610012H03RIK)"/>
    <property type="match status" value="1"/>
</dbReference>
<proteinExistence type="inferred from homology"/>
<dbReference type="PANTHER" id="PTHR31793">
    <property type="entry name" value="4-HYDROXYBENZOYL-COA THIOESTERASE FAMILY MEMBER"/>
    <property type="match status" value="1"/>
</dbReference>
<dbReference type="InterPro" id="IPR050563">
    <property type="entry name" value="4-hydroxybenzoyl-CoA_TE"/>
</dbReference>
<accession>A0A840A815</accession>
<dbReference type="CDD" id="cd00586">
    <property type="entry name" value="4HBT"/>
    <property type="match status" value="1"/>
</dbReference>
<dbReference type="Proteomes" id="UP000553193">
    <property type="component" value="Unassembled WGS sequence"/>
</dbReference>
<dbReference type="AlphaFoldDB" id="A0A840A815"/>
<reference evidence="3 4" key="1">
    <citation type="submission" date="2020-08" db="EMBL/GenBank/DDBJ databases">
        <title>Genomic Encyclopedia of Type Strains, Phase IV (KMG-IV): sequencing the most valuable type-strain genomes for metagenomic binning, comparative biology and taxonomic classification.</title>
        <authorList>
            <person name="Goeker M."/>
        </authorList>
    </citation>
    <scope>NUCLEOTIDE SEQUENCE [LARGE SCALE GENOMIC DNA]</scope>
    <source>
        <strain evidence="3 4">DSM 19979</strain>
    </source>
</reference>
<sequence>MRSEYPFWTEEKLRIQDTDFNGHVNNASIAALCEAGRGDIICAVSGLPHERGMASALRKVSIEYLAEIFYPGQVRIGSAIARVGNSSITIAQGLFKDDLCFATAESVIVFIDRETRRPAPMPEAWRAGYEKLM</sequence>
<name>A0A840A815_9PROT</name>